<proteinExistence type="predicted"/>
<feature type="chain" id="PRO_5017413756" description="MD-2-related lipid-recognition domain-containing protein" evidence="1">
    <location>
        <begin position="21"/>
        <end position="140"/>
    </location>
</feature>
<evidence type="ECO:0000313" key="2">
    <source>
        <dbReference type="EMBL" id="RIB13817.1"/>
    </source>
</evidence>
<dbReference type="EMBL" id="QKWP01000889">
    <property type="protein sequence ID" value="RIB13817.1"/>
    <property type="molecule type" value="Genomic_DNA"/>
</dbReference>
<accession>A0A397UXB6</accession>
<sequence>MNQNFILAFILLVAFSVTNATQFQLCKPQNPLPVPTVTFNPDPLAVNQDTTFHISGTLDTDIYGLSIILEDQSLQQIDFAPYDVDPPAPAGTPFSFTADYKLDPSKTLPQDYTISIYLFDVEVTAKACALAFVGSCSSCL</sequence>
<feature type="signal peptide" evidence="1">
    <location>
        <begin position="1"/>
        <end position="20"/>
    </location>
</feature>
<protein>
    <recommendedName>
        <fullName evidence="4">MD-2-related lipid-recognition domain-containing protein</fullName>
    </recommendedName>
</protein>
<dbReference type="OrthoDB" id="2463572at2759"/>
<evidence type="ECO:0008006" key="4">
    <source>
        <dbReference type="Google" id="ProtNLM"/>
    </source>
</evidence>
<organism evidence="2 3">
    <name type="scientific">Gigaspora rosea</name>
    <dbReference type="NCBI Taxonomy" id="44941"/>
    <lineage>
        <taxon>Eukaryota</taxon>
        <taxon>Fungi</taxon>
        <taxon>Fungi incertae sedis</taxon>
        <taxon>Mucoromycota</taxon>
        <taxon>Glomeromycotina</taxon>
        <taxon>Glomeromycetes</taxon>
        <taxon>Diversisporales</taxon>
        <taxon>Gigasporaceae</taxon>
        <taxon>Gigaspora</taxon>
    </lineage>
</organism>
<keyword evidence="1" id="KW-0732">Signal</keyword>
<evidence type="ECO:0000256" key="1">
    <source>
        <dbReference type="SAM" id="SignalP"/>
    </source>
</evidence>
<dbReference type="AlphaFoldDB" id="A0A397UXB6"/>
<reference evidence="2 3" key="1">
    <citation type="submission" date="2018-06" db="EMBL/GenBank/DDBJ databases">
        <title>Comparative genomics reveals the genomic features of Rhizophagus irregularis, R. cerebriforme, R. diaphanum and Gigaspora rosea, and their symbiotic lifestyle signature.</title>
        <authorList>
            <person name="Morin E."/>
            <person name="San Clemente H."/>
            <person name="Chen E.C.H."/>
            <person name="De La Providencia I."/>
            <person name="Hainaut M."/>
            <person name="Kuo A."/>
            <person name="Kohler A."/>
            <person name="Murat C."/>
            <person name="Tang N."/>
            <person name="Roy S."/>
            <person name="Loubradou J."/>
            <person name="Henrissat B."/>
            <person name="Grigoriev I.V."/>
            <person name="Corradi N."/>
            <person name="Roux C."/>
            <person name="Martin F.M."/>
        </authorList>
    </citation>
    <scope>NUCLEOTIDE SEQUENCE [LARGE SCALE GENOMIC DNA]</scope>
    <source>
        <strain evidence="2 3">DAOM 194757</strain>
    </source>
</reference>
<gene>
    <name evidence="2" type="ORF">C2G38_2248630</name>
</gene>
<dbReference type="Proteomes" id="UP000266673">
    <property type="component" value="Unassembled WGS sequence"/>
</dbReference>
<name>A0A397UXB6_9GLOM</name>
<comment type="caution">
    <text evidence="2">The sequence shown here is derived from an EMBL/GenBank/DDBJ whole genome shotgun (WGS) entry which is preliminary data.</text>
</comment>
<keyword evidence="3" id="KW-1185">Reference proteome</keyword>
<evidence type="ECO:0000313" key="3">
    <source>
        <dbReference type="Proteomes" id="UP000266673"/>
    </source>
</evidence>